<evidence type="ECO:0000313" key="1">
    <source>
        <dbReference type="EMBL" id="KAJ8882143.1"/>
    </source>
</evidence>
<accession>A0ABQ9HDJ9</accession>
<organism evidence="1 2">
    <name type="scientific">Dryococelus australis</name>
    <dbReference type="NCBI Taxonomy" id="614101"/>
    <lineage>
        <taxon>Eukaryota</taxon>
        <taxon>Metazoa</taxon>
        <taxon>Ecdysozoa</taxon>
        <taxon>Arthropoda</taxon>
        <taxon>Hexapoda</taxon>
        <taxon>Insecta</taxon>
        <taxon>Pterygota</taxon>
        <taxon>Neoptera</taxon>
        <taxon>Polyneoptera</taxon>
        <taxon>Phasmatodea</taxon>
        <taxon>Verophasmatodea</taxon>
        <taxon>Anareolatae</taxon>
        <taxon>Phasmatidae</taxon>
        <taxon>Eurycanthinae</taxon>
        <taxon>Dryococelus</taxon>
    </lineage>
</organism>
<keyword evidence="2" id="KW-1185">Reference proteome</keyword>
<dbReference type="Proteomes" id="UP001159363">
    <property type="component" value="Chromosome 5"/>
</dbReference>
<gene>
    <name evidence="1" type="ORF">PR048_018631</name>
</gene>
<proteinExistence type="predicted"/>
<evidence type="ECO:0000313" key="2">
    <source>
        <dbReference type="Proteomes" id="UP001159363"/>
    </source>
</evidence>
<protein>
    <submittedName>
        <fullName evidence="1">Uncharacterized protein</fullName>
    </submittedName>
</protein>
<name>A0ABQ9HDJ9_9NEOP</name>
<dbReference type="EMBL" id="JARBHB010000006">
    <property type="protein sequence ID" value="KAJ8882143.1"/>
    <property type="molecule type" value="Genomic_DNA"/>
</dbReference>
<reference evidence="1 2" key="1">
    <citation type="submission" date="2023-02" db="EMBL/GenBank/DDBJ databases">
        <title>LHISI_Scaffold_Assembly.</title>
        <authorList>
            <person name="Stuart O.P."/>
            <person name="Cleave R."/>
            <person name="Magrath M.J.L."/>
            <person name="Mikheyev A.S."/>
        </authorList>
    </citation>
    <scope>NUCLEOTIDE SEQUENCE [LARGE SCALE GENOMIC DNA]</scope>
    <source>
        <strain evidence="1">Daus_M_001</strain>
        <tissue evidence="1">Leg muscle</tissue>
    </source>
</reference>
<sequence length="219" mass="24339">MFEHACHIVHSMELAMSEVVLLKPTDSSEDVKLIPLPELRATIVAVVMMQLFAQLKTRSVLTIIKGDTQLPKNTTLKKVGRQSFEVVSIINNIEDATKQDGVDTLGATWRWTQVLVCQSYLKKSGKHKRLSNCSVKLKTVSGALLCVAGQINMKVQDKDGKMRCLVVLVSSPNLGSSFAPLPSQSWLDALFPSWRQQWCKMIQFVSEREDAAINCGSYA</sequence>
<comment type="caution">
    <text evidence="1">The sequence shown here is derived from an EMBL/GenBank/DDBJ whole genome shotgun (WGS) entry which is preliminary data.</text>
</comment>